<reference evidence="2 3" key="1">
    <citation type="submission" date="2023-08" db="EMBL/GenBank/DDBJ databases">
        <title>Achromobacter seleniivolatilans sp. nov., isolated from seleniferous soil.</title>
        <authorList>
            <person name="Zhang S."/>
            <person name="Li K."/>
            <person name="Peng J."/>
            <person name="Zhao Q."/>
            <person name="Wang H."/>
            <person name="Guo Y."/>
        </authorList>
    </citation>
    <scope>NUCLEOTIDE SEQUENCE [LARGE SCALE GENOMIC DNA]</scope>
    <source>
        <strain evidence="2 3">R39</strain>
    </source>
</reference>
<dbReference type="PRINTS" id="PR00413">
    <property type="entry name" value="HADHALOGNASE"/>
</dbReference>
<dbReference type="PANTHER" id="PTHR43316:SF9">
    <property type="entry name" value="ACID DEHALOGENASE, PUTATIVE (AFU_ORTHOLOGUE AFUA_6G14460)-RELATED"/>
    <property type="match status" value="1"/>
</dbReference>
<keyword evidence="1" id="KW-0378">Hydrolase</keyword>
<dbReference type="InterPro" id="IPR006439">
    <property type="entry name" value="HAD-SF_hydro_IA"/>
</dbReference>
<dbReference type="InterPro" id="IPR023214">
    <property type="entry name" value="HAD_sf"/>
</dbReference>
<dbReference type="EMBL" id="CP132976">
    <property type="protein sequence ID" value="WMD22142.1"/>
    <property type="molecule type" value="Genomic_DNA"/>
</dbReference>
<proteinExistence type="predicted"/>
<dbReference type="Gene3D" id="3.40.50.1000">
    <property type="entry name" value="HAD superfamily/HAD-like"/>
    <property type="match status" value="1"/>
</dbReference>
<dbReference type="NCBIfam" id="TIGR01428">
    <property type="entry name" value="HAD_type_II"/>
    <property type="match status" value="1"/>
</dbReference>
<protein>
    <submittedName>
        <fullName evidence="2">Haloacid dehalogenase type II</fullName>
    </submittedName>
</protein>
<evidence type="ECO:0000313" key="2">
    <source>
        <dbReference type="EMBL" id="WMD22142.1"/>
    </source>
</evidence>
<dbReference type="SFLD" id="SFLDG01129">
    <property type="entry name" value="C1.5:_HAD__Beta-PGM__Phosphata"/>
    <property type="match status" value="1"/>
</dbReference>
<name>A0ABY9M8M4_9BURK</name>
<dbReference type="Pfam" id="PF13419">
    <property type="entry name" value="HAD_2"/>
    <property type="match status" value="1"/>
</dbReference>
<dbReference type="InterPro" id="IPR041492">
    <property type="entry name" value="HAD_2"/>
</dbReference>
<keyword evidence="3" id="KW-1185">Reference proteome</keyword>
<dbReference type="RefSeq" id="WP_306946673.1">
    <property type="nucleotide sequence ID" value="NZ_CP132976.1"/>
</dbReference>
<dbReference type="SFLD" id="SFLDS00003">
    <property type="entry name" value="Haloacid_Dehalogenase"/>
    <property type="match status" value="1"/>
</dbReference>
<gene>
    <name evidence="2" type="ORF">RAS12_07130</name>
</gene>
<dbReference type="InterPro" id="IPR051540">
    <property type="entry name" value="S-2-haloacid_dehalogenase"/>
</dbReference>
<dbReference type="NCBIfam" id="TIGR01493">
    <property type="entry name" value="HAD-SF-IA-v2"/>
    <property type="match status" value="1"/>
</dbReference>
<dbReference type="InterPro" id="IPR006328">
    <property type="entry name" value="2-HAD"/>
</dbReference>
<dbReference type="SUPFAM" id="SSF56784">
    <property type="entry name" value="HAD-like"/>
    <property type="match status" value="1"/>
</dbReference>
<evidence type="ECO:0000313" key="3">
    <source>
        <dbReference type="Proteomes" id="UP001234798"/>
    </source>
</evidence>
<dbReference type="Proteomes" id="UP001234798">
    <property type="component" value="Chromosome"/>
</dbReference>
<evidence type="ECO:0000256" key="1">
    <source>
        <dbReference type="ARBA" id="ARBA00022801"/>
    </source>
</evidence>
<sequence length="230" mass="25667">MQPKVLTFDVYGTLIDWETGLNDALQQVFRAHGVERTESEALQLFAHHEAQVGAGDYLPYRDVLAETLVRIGRDLNFKPVDAELRAFVESVRDWPAFEDSHDALLRLQKHFKLAVITNCDDEHFAMSNRQLRVEFDYIVTAELARSYKPSLNNFRLALGSIGVSRNKVLHVAESLFHDHVPAKKLGLATVWINRRHNKVGQGATPSAVAAPDAEYPSMSAFADAILGEGG</sequence>
<dbReference type="InterPro" id="IPR036412">
    <property type="entry name" value="HAD-like_sf"/>
</dbReference>
<dbReference type="Gene3D" id="1.10.150.750">
    <property type="match status" value="1"/>
</dbReference>
<organism evidence="2 3">
    <name type="scientific">Achromobacter seleniivolatilans</name>
    <dbReference type="NCBI Taxonomy" id="3047478"/>
    <lineage>
        <taxon>Bacteria</taxon>
        <taxon>Pseudomonadati</taxon>
        <taxon>Pseudomonadota</taxon>
        <taxon>Betaproteobacteria</taxon>
        <taxon>Burkholderiales</taxon>
        <taxon>Alcaligenaceae</taxon>
        <taxon>Achromobacter</taxon>
    </lineage>
</organism>
<accession>A0ABY9M8M4</accession>
<dbReference type="PANTHER" id="PTHR43316">
    <property type="entry name" value="HYDROLASE, HALOACID DELAHOGENASE-RELATED"/>
    <property type="match status" value="1"/>
</dbReference>